<dbReference type="Proteomes" id="UP000010799">
    <property type="component" value="Chromosome"/>
</dbReference>
<dbReference type="eggNOG" id="COG3772">
    <property type="taxonomic scope" value="Bacteria"/>
</dbReference>
<comment type="similarity">
    <text evidence="7">Belongs to the glycosyl hydrolase 24 family.</text>
</comment>
<evidence type="ECO:0000313" key="8">
    <source>
        <dbReference type="EMBL" id="AGA64762.1"/>
    </source>
</evidence>
<dbReference type="EC" id="3.2.1.17" evidence="7"/>
<dbReference type="InterPro" id="IPR023347">
    <property type="entry name" value="Lysozyme_dom_sf"/>
</dbReference>
<dbReference type="AlphaFoldDB" id="L0EUX5"/>
<dbReference type="InterPro" id="IPR051018">
    <property type="entry name" value="Bacteriophage_GH24"/>
</dbReference>
<dbReference type="PANTHER" id="PTHR38107:SF3">
    <property type="entry name" value="LYSOZYME RRRD-RELATED"/>
    <property type="match status" value="1"/>
</dbReference>
<keyword evidence="6 7" id="KW-0326">Glycosidase</keyword>
<dbReference type="GO" id="GO:0003796">
    <property type="term" value="F:lysozyme activity"/>
    <property type="evidence" value="ECO:0007669"/>
    <property type="project" value="UniProtKB-EC"/>
</dbReference>
<dbReference type="InterPro" id="IPR023346">
    <property type="entry name" value="Lysozyme-like_dom_sf"/>
</dbReference>
<dbReference type="KEGG" id="lcc:B488_07700"/>
<dbReference type="GO" id="GO:0042742">
    <property type="term" value="P:defense response to bacterium"/>
    <property type="evidence" value="ECO:0007669"/>
    <property type="project" value="UniProtKB-KW"/>
</dbReference>
<comment type="catalytic activity">
    <reaction evidence="1 7">
        <text>Hydrolysis of (1-&gt;4)-beta-linkages between N-acetylmuramic acid and N-acetyl-D-glucosamine residues in a peptidoglycan and between N-acetyl-D-glucosamine residues in chitodextrins.</text>
        <dbReference type="EC" id="3.2.1.17"/>
    </reaction>
</comment>
<dbReference type="STRING" id="1215343.B488_07700"/>
<dbReference type="HOGENOM" id="CLU_091641_3_3_5"/>
<dbReference type="Pfam" id="PF00959">
    <property type="entry name" value="Phage_lysozyme"/>
    <property type="match status" value="1"/>
</dbReference>
<evidence type="ECO:0000256" key="4">
    <source>
        <dbReference type="ARBA" id="ARBA00022801"/>
    </source>
</evidence>
<evidence type="ECO:0000256" key="2">
    <source>
        <dbReference type="ARBA" id="ARBA00022529"/>
    </source>
</evidence>
<evidence type="ECO:0000256" key="5">
    <source>
        <dbReference type="ARBA" id="ARBA00023200"/>
    </source>
</evidence>
<dbReference type="InterPro" id="IPR002196">
    <property type="entry name" value="Glyco_hydro_24"/>
</dbReference>
<dbReference type="CDD" id="cd00737">
    <property type="entry name" value="lyz_endolysin_autolysin"/>
    <property type="match status" value="1"/>
</dbReference>
<dbReference type="PANTHER" id="PTHR38107">
    <property type="match status" value="1"/>
</dbReference>
<dbReference type="EMBL" id="CP003789">
    <property type="protein sequence ID" value="AGA64762.1"/>
    <property type="molecule type" value="Genomic_DNA"/>
</dbReference>
<keyword evidence="4 7" id="KW-0378">Hydrolase</keyword>
<dbReference type="SUPFAM" id="SSF53955">
    <property type="entry name" value="Lysozyme-like"/>
    <property type="match status" value="1"/>
</dbReference>
<keyword evidence="3 7" id="KW-0081">Bacteriolytic enzyme</keyword>
<dbReference type="GO" id="GO:0016998">
    <property type="term" value="P:cell wall macromolecule catabolic process"/>
    <property type="evidence" value="ECO:0007669"/>
    <property type="project" value="InterPro"/>
</dbReference>
<evidence type="ECO:0000256" key="1">
    <source>
        <dbReference type="ARBA" id="ARBA00000632"/>
    </source>
</evidence>
<keyword evidence="2 7" id="KW-0929">Antimicrobial</keyword>
<protein>
    <recommendedName>
        <fullName evidence="7">Lysozyme</fullName>
        <ecNumber evidence="7">3.2.1.17</ecNumber>
    </recommendedName>
</protein>
<keyword evidence="5" id="KW-1035">Host cytoplasm</keyword>
<dbReference type="HAMAP" id="MF_04110">
    <property type="entry name" value="ENDOLYSIN_T4"/>
    <property type="match status" value="1"/>
</dbReference>
<dbReference type="InterPro" id="IPR033907">
    <property type="entry name" value="Endolysin_autolysin"/>
</dbReference>
<evidence type="ECO:0000256" key="7">
    <source>
        <dbReference type="RuleBase" id="RU003788"/>
    </source>
</evidence>
<organism evidence="8 9">
    <name type="scientific">Liberibacter crescens (strain BT-1)</name>
    <dbReference type="NCBI Taxonomy" id="1215343"/>
    <lineage>
        <taxon>Bacteria</taxon>
        <taxon>Pseudomonadati</taxon>
        <taxon>Pseudomonadota</taxon>
        <taxon>Alphaproteobacteria</taxon>
        <taxon>Hyphomicrobiales</taxon>
        <taxon>Rhizobiaceae</taxon>
        <taxon>Liberibacter</taxon>
    </lineage>
</organism>
<reference evidence="8 9" key="1">
    <citation type="journal article" date="2012" name="Stand. Genomic Sci.">
        <title>Complete genome sequence of Liberibacter crescens BT-1.</title>
        <authorList>
            <person name="Leonard M.T."/>
            <person name="Fagen J.R."/>
            <person name="Davis-Richardson A.G."/>
            <person name="Davis M.J."/>
            <person name="Triplett E.W."/>
        </authorList>
    </citation>
    <scope>NUCLEOTIDE SEQUENCE [LARGE SCALE GENOMIC DNA]</scope>
    <source>
        <strain evidence="8 9">BT-1</strain>
    </source>
</reference>
<dbReference type="GO" id="GO:0009253">
    <property type="term" value="P:peptidoglycan catabolic process"/>
    <property type="evidence" value="ECO:0007669"/>
    <property type="project" value="InterPro"/>
</dbReference>
<dbReference type="Gene3D" id="1.10.530.40">
    <property type="match status" value="1"/>
</dbReference>
<dbReference type="PATRIC" id="fig|1215343.11.peg.792"/>
<gene>
    <name evidence="8" type="ordered locus">B488_07700</name>
</gene>
<dbReference type="InterPro" id="IPR034690">
    <property type="entry name" value="Endolysin_T4_type"/>
</dbReference>
<proteinExistence type="inferred from homology"/>
<sequence>MFAYKNSLKTSSAGIEFIKKKEGFIPRVYSDPAELPTIGYGHLIRKGENWTTITREEAEQLLKRELCEVEETVNSHVTIPLSQNQFDALVSFTFNVGSHAFSGSTLLHYLNLGSFKDAANQFLRWNKIHIKGQAVSLQGLSNRRKAERDLFLQDDEAQETVMV</sequence>
<evidence type="ECO:0000313" key="9">
    <source>
        <dbReference type="Proteomes" id="UP000010799"/>
    </source>
</evidence>
<evidence type="ECO:0000256" key="6">
    <source>
        <dbReference type="ARBA" id="ARBA00023295"/>
    </source>
</evidence>
<dbReference type="RefSeq" id="WP_015273189.1">
    <property type="nucleotide sequence ID" value="NC_019907.1"/>
</dbReference>
<evidence type="ECO:0000256" key="3">
    <source>
        <dbReference type="ARBA" id="ARBA00022638"/>
    </source>
</evidence>
<dbReference type="GO" id="GO:0031640">
    <property type="term" value="P:killing of cells of another organism"/>
    <property type="evidence" value="ECO:0007669"/>
    <property type="project" value="UniProtKB-KW"/>
</dbReference>
<keyword evidence="9" id="KW-1185">Reference proteome</keyword>
<name>L0EUX5_LIBCB</name>
<accession>L0EUX5</accession>